<accession>A0A5S4FIG4</accession>
<dbReference type="InterPro" id="IPR001242">
    <property type="entry name" value="Condensation_dom"/>
</dbReference>
<dbReference type="InterPro" id="IPR000873">
    <property type="entry name" value="AMP-dep_synth/lig_dom"/>
</dbReference>
<evidence type="ECO:0000259" key="5">
    <source>
        <dbReference type="PROSITE" id="PS50075"/>
    </source>
</evidence>
<dbReference type="SUPFAM" id="SSF52777">
    <property type="entry name" value="CoA-dependent acyltransferases"/>
    <property type="match status" value="6"/>
</dbReference>
<dbReference type="InterPro" id="IPR029058">
    <property type="entry name" value="AB_hydrolase_fold"/>
</dbReference>
<dbReference type="FunFam" id="3.30.300.30:FF:000010">
    <property type="entry name" value="Enterobactin synthetase component F"/>
    <property type="match status" value="3"/>
</dbReference>
<dbReference type="GO" id="GO:0008610">
    <property type="term" value="P:lipid biosynthetic process"/>
    <property type="evidence" value="ECO:0007669"/>
    <property type="project" value="UniProtKB-ARBA"/>
</dbReference>
<dbReference type="SMART" id="SM00823">
    <property type="entry name" value="PKS_PP"/>
    <property type="match status" value="3"/>
</dbReference>
<dbReference type="Proteomes" id="UP000309128">
    <property type="component" value="Unassembled WGS sequence"/>
</dbReference>
<gene>
    <name evidence="6" type="ORF">ETD86_18725</name>
</gene>
<dbReference type="InterPro" id="IPR006162">
    <property type="entry name" value="Ppantetheine_attach_site"/>
</dbReference>
<evidence type="ECO:0000313" key="6">
    <source>
        <dbReference type="EMBL" id="TMR20503.1"/>
    </source>
</evidence>
<dbReference type="PROSITE" id="PS00455">
    <property type="entry name" value="AMP_BINDING"/>
    <property type="match status" value="3"/>
</dbReference>
<dbReference type="CDD" id="cd19540">
    <property type="entry name" value="LCL_NRPS-like"/>
    <property type="match status" value="1"/>
</dbReference>
<evidence type="ECO:0000256" key="2">
    <source>
        <dbReference type="ARBA" id="ARBA00022450"/>
    </source>
</evidence>
<dbReference type="InterPro" id="IPR009081">
    <property type="entry name" value="PP-bd_ACP"/>
</dbReference>
<dbReference type="GO" id="GO:0044550">
    <property type="term" value="P:secondary metabolite biosynthetic process"/>
    <property type="evidence" value="ECO:0007669"/>
    <property type="project" value="UniProtKB-ARBA"/>
</dbReference>
<dbReference type="InterPro" id="IPR036736">
    <property type="entry name" value="ACP-like_sf"/>
</dbReference>
<dbReference type="InterPro" id="IPR010071">
    <property type="entry name" value="AA_adenyl_dom"/>
</dbReference>
<comment type="cofactor">
    <cofactor evidence="1">
        <name>pantetheine 4'-phosphate</name>
        <dbReference type="ChEBI" id="CHEBI:47942"/>
    </cofactor>
</comment>
<organism evidence="6 7">
    <name type="scientific">Nonomuraea turkmeniaca</name>
    <dbReference type="NCBI Taxonomy" id="103838"/>
    <lineage>
        <taxon>Bacteria</taxon>
        <taxon>Bacillati</taxon>
        <taxon>Actinomycetota</taxon>
        <taxon>Actinomycetes</taxon>
        <taxon>Streptosporangiales</taxon>
        <taxon>Streptosporangiaceae</taxon>
        <taxon>Nonomuraea</taxon>
    </lineage>
</organism>
<dbReference type="NCBIfam" id="NF003417">
    <property type="entry name" value="PRK04813.1"/>
    <property type="match status" value="3"/>
</dbReference>
<sequence>MTVANAVPWELTSAQLGVWYAQHVAPDDRVYNIAEYLEIDGDVDLPLFVRALRHALSGVDAYRLRFCLMDGEPRQYVDATADVPVQVIDVSDQADPRAAAERWMRAETGRPVDLTGGPLFACAVITLSEGRVLWYHRAHHLIIDGHGGALVASRVADTYAALLAGREPEADEPEPSSVLVEAERAYRDSPDFTRDREFWFGALAGLEERPERGRWPAGTPTRDTGHLDLDGAARLRAAARRLKTSFAGLVIAAAAVYQHRMTGAREVVLGVPVLGRHGRRELRIPGMTANVMPIRVEIAPGMSIAEVVQRTARAIGHGLRHQRYRYERLGRELGPVGDTALCDLNVNVLGYRYPVRFGTATATVHNLSHGPTENQQINVYDRSADAGVQIDVDVNRDRHEPRTSGDILRRFLRVLDWMAAAGPEDQIGRVRLFGEEERPALRGPERQLPALTAADLFHAQADRTPDAPALISDEELVTYAELDARANRLARYLTGLGVDRESVVAVVMNRGVELATTLLAVVKAGAAYLPIDPRQPLERISYMLADSGAVALLSVDDVLDDLPLRGVLPIALDSPVVRATIEAQPAERPSRPPELTGLAYVIFTSGSSGRPKGVALTHSWVAGLVATQAERLGAGPGSRVLQFASIGFDAATWEMLMALGTGAALVVAPADELLPGRGLAGVVARHDVTHATLPPAVLAALDPADVASVRTVVSAGEALTPDLVDRWARERDLINAYGPTETTVCATMSGPLRPGDTPGIGTANINTRVFVLDDCLEPVPAGVPGELYVAGPSLARGYIGNPALTGERFVASPHGTGERMYRTGDRVRWTPEAGLVYVGRADGQLKIRGFRIEPGEIEAALSAHTGVAQAVVVAREAESGDRQLVAYVVAAGEVAPDRDLSGRLRTFLAERLPEHMVPAAIVVLPEFPLTHSGKIDRRALPAPERTAGTGRTATPGEEILCGIFADVLGIDAVGPDDGFFELGGHSLLATRLIARIRAVLGAHLEMRDLFNAPTPAGLAAHLLSPGTATARVRPALVAGERPERVPLSFAQQRLWFLERLEGRGTTYNAPIVLRLTGRLDRGALALAFRDVLDRHEALRTMFPFEDGQPYQHVRDVAEMDWEPRLEPLEPEKLDEAVAAAGAYAFDLQAEPPIRSWLFALSADEHVLVVVLHHITGDGWSMGPLARDLSEAYAARARGGTPAWEPLAVQYADYTLWQRELLGAADDPTGLMATQVAYWRDALAGAPEELSLPFDRPRRAVAGHRGHEVAFDVPAGLHERIIRLARAEGATPFMVLQAALAVTLSRLGAGTDIPIGSTVAGRTDEALDDLVGCFINTLVIRTDLTGDPRFADLLARVRDVTLGAVANQDVPFERLVEELAPTRSMSRNPLFQVLLSMPNADARLELPGLAVELVPMPRPGAKFDLDVIVSETFDEEACPAGLTGSVTASADLFDPGSVRRLTDRWLRVLRAVTESAEIRLSEVDLMDGGERARVLVEWNDTATQPPGATVAELFWAQAGRTPDAVAVVSGGTPVSYAELRTRADGVARHLLASGIGPESVVGLCLPSGPEMIAAILGVWRAGAAYLPIDAKQPVERTAYMLADSRVALLIASGDLVDGLSAARVPIVSVDDLSAPVASGAGTAPHLAGLAYVIYTSGSTGRPKGVAVTHGGLANYVASVPDRLGFGGAGARYALLQPQVTDLGNTMVFGSLATGGELHILDSDTVLDPVAVSAYLAEHRIDHLKAVPSHLAALSAEAGPDGVLPARSLVLGGEAAAPDWVRELLESAGDREVHNHYGPTETTIGVTTTRLVAADAEAGRVPIGTPIGGARVYVLDEYLQPVPAGVTGELYVAGAPLARGYVNRPALTGERFVACPFGSGERMYRTGDRARWGADGRLLFAGRADDQVKIRGFRIEPAEVDAALAAHPEVGRSAVVVRRDAPGGRPDEPGEPRLVAYVVPGTPAGADGLAERVREDLARRLPDHMIPSAIVVLAELPLTGNGKLDRKALPAPDHAAGAGRGSRGPASAQEEIICAAFARVLGLDAVGPEENFFALGGNSLMAVSLVADLRARGVPVPVRALFMTPTPAGLAAVTGPEQVAVPENRIPEGATEITPDMLPLVELDEAEIARVVAHVPGGAANVADVYPLSPLQEGMLFHSLTRAEGGTDVYQRFTVLEFDSQERLDGFLGALQWVVDRHDIYRTAFVSDGLREPVQVVWRRAEVPIEQVVHDPGLDAVEQLAASGGSWLALDRAPLLSIHVLAEPGRERRLALLRFHHMVWDHTTVGVLLEEVRAFLSGQGHRLPEPRPFRNMVAQARLGTAREEHERYFADLLGDVTEPTAPFGLLDVHGDGSAVARVEEPVDGPLAGRIRDVARTLGVSPAEVFHLAWARVLAAVSGRDDVVFGTVLIGRMNAGAGADRVPGLFLNTLPMRVRVGADSVAEALAGLRSQLAELLEHEHAPLTLAQKASAVPAGGPLFTSIINYLQGLPAQKTNVILDGVKVLSTMERTNYPVTLIIQDTGSEFVVIVNALTQADPARVYTLLRTCLDNLTAALADTPDSPFTTVDVLDAAGRRRILEEWNRTDLAPEAPTVPELFAAQAARTPTAVALVCGDVEISYQELEERANRLAHYLRGIGVGPESVVALCLPRGREMVTAILGVWKAGAAYLPLDPAYPAARISYMLADSRAMVLVGAADVLHDLPETELVRTVTMDAAMSETQPATAPEIAAEPGRLAYVIYTSGSTGRPKGVAITHANLASYVAHVPRRVGFGGGGGRYALLQPVVTDLGNTVVFASLATGGELHVLDAGDVVDPIAVAGYLARHRIDYVKMVPAHLAALGAAGDLKWLLPGSALVLGGEAAAPGWVGRLLGAAGDLPVFNHYGPTETTIGVVTGRLDAEAVAGGTVPIGTPVGNTAVYVLDDALRPVPAGAPGELYVAGAQVARGYVGRPGLTAERFLACPFERGVRMYRTGDRARWDGGGRLEFLGRADEQVKIRGFRVEPGEVQAVLAGHPAVAQAAVIVREDTPGDKRLVAYLVPADQGADGAALTEVIRRFAGGNLPPHLVPAAFVTLDALPLTGNGKLDRGALPEPDRAAAAGTGPRPADKREEALCGAFAEILGLPAVGVEDNFFDLGGHSLLAIRLASRVRVMLGVELPIQELFDRPTPAALAAWLADRAERESVARPRLRPMRSPQASR</sequence>
<dbReference type="InterPro" id="IPR020845">
    <property type="entry name" value="AMP-binding_CS"/>
</dbReference>
<dbReference type="Gene3D" id="3.40.50.980">
    <property type="match status" value="6"/>
</dbReference>
<dbReference type="GO" id="GO:0031177">
    <property type="term" value="F:phosphopantetheine binding"/>
    <property type="evidence" value="ECO:0007669"/>
    <property type="project" value="InterPro"/>
</dbReference>
<dbReference type="Gene3D" id="3.30.300.30">
    <property type="match status" value="3"/>
</dbReference>
<dbReference type="SUPFAM" id="SSF47336">
    <property type="entry name" value="ACP-like"/>
    <property type="match status" value="3"/>
</dbReference>
<dbReference type="GO" id="GO:0005829">
    <property type="term" value="C:cytosol"/>
    <property type="evidence" value="ECO:0007669"/>
    <property type="project" value="TreeGrafter"/>
</dbReference>
<dbReference type="PROSITE" id="PS00012">
    <property type="entry name" value="PHOSPHOPANTETHEINE"/>
    <property type="match status" value="2"/>
</dbReference>
<dbReference type="OrthoDB" id="3671989at2"/>
<feature type="region of interest" description="Disordered" evidence="4">
    <location>
        <begin position="3079"/>
        <end position="3101"/>
    </location>
</feature>
<feature type="domain" description="Carrier" evidence="5">
    <location>
        <begin position="3099"/>
        <end position="3174"/>
    </location>
</feature>
<dbReference type="Pfam" id="PF13193">
    <property type="entry name" value="AMP-binding_C"/>
    <property type="match status" value="3"/>
</dbReference>
<keyword evidence="7" id="KW-1185">Reference proteome</keyword>
<keyword evidence="2" id="KW-0596">Phosphopantetheine</keyword>
<dbReference type="PANTHER" id="PTHR45527:SF1">
    <property type="entry name" value="FATTY ACID SYNTHASE"/>
    <property type="match status" value="1"/>
</dbReference>
<dbReference type="RefSeq" id="WP_138667443.1">
    <property type="nucleotide sequence ID" value="NZ_VCKY01000057.1"/>
</dbReference>
<evidence type="ECO:0000256" key="4">
    <source>
        <dbReference type="SAM" id="MobiDB-lite"/>
    </source>
</evidence>
<protein>
    <submittedName>
        <fullName evidence="6">Amino acid adenylation domain-containing protein</fullName>
    </submittedName>
</protein>
<dbReference type="Pfam" id="PF00550">
    <property type="entry name" value="PP-binding"/>
    <property type="match status" value="3"/>
</dbReference>
<feature type="region of interest" description="Disordered" evidence="4">
    <location>
        <begin position="2003"/>
        <end position="2023"/>
    </location>
</feature>
<feature type="compositionally biased region" description="Basic and acidic residues" evidence="4">
    <location>
        <begin position="3079"/>
        <end position="3090"/>
    </location>
</feature>
<dbReference type="GO" id="GO:0003824">
    <property type="term" value="F:catalytic activity"/>
    <property type="evidence" value="ECO:0007669"/>
    <property type="project" value="InterPro"/>
</dbReference>
<feature type="domain" description="Carrier" evidence="5">
    <location>
        <begin position="2022"/>
        <end position="2096"/>
    </location>
</feature>
<dbReference type="PANTHER" id="PTHR45527">
    <property type="entry name" value="NONRIBOSOMAL PEPTIDE SYNTHETASE"/>
    <property type="match status" value="1"/>
</dbReference>
<dbReference type="Pfam" id="PF00501">
    <property type="entry name" value="AMP-binding"/>
    <property type="match status" value="3"/>
</dbReference>
<dbReference type="FunFam" id="3.40.50.980:FF:000001">
    <property type="entry name" value="Non-ribosomal peptide synthetase"/>
    <property type="match status" value="3"/>
</dbReference>
<dbReference type="GO" id="GO:0072330">
    <property type="term" value="P:monocarboxylic acid biosynthetic process"/>
    <property type="evidence" value="ECO:0007669"/>
    <property type="project" value="UniProtKB-ARBA"/>
</dbReference>
<dbReference type="Gene3D" id="3.30.559.30">
    <property type="entry name" value="Nonribosomal peptide synthetase, condensation domain"/>
    <property type="match status" value="3"/>
</dbReference>
<dbReference type="SUPFAM" id="SSF56801">
    <property type="entry name" value="Acetyl-CoA synthetase-like"/>
    <property type="match status" value="3"/>
</dbReference>
<evidence type="ECO:0000313" key="7">
    <source>
        <dbReference type="Proteomes" id="UP000309128"/>
    </source>
</evidence>
<dbReference type="NCBIfam" id="TIGR01733">
    <property type="entry name" value="AA-adenyl-dom"/>
    <property type="match status" value="3"/>
</dbReference>
<dbReference type="InterPro" id="IPR023213">
    <property type="entry name" value="CAT-like_dom_sf"/>
</dbReference>
<dbReference type="Gene3D" id="2.30.38.10">
    <property type="entry name" value="Luciferase, Domain 3"/>
    <property type="match status" value="3"/>
</dbReference>
<dbReference type="CDD" id="cd19544">
    <property type="entry name" value="E-C_NRPS"/>
    <property type="match status" value="1"/>
</dbReference>
<comment type="caution">
    <text evidence="6">The sequence shown here is derived from an EMBL/GenBank/DDBJ whole genome shotgun (WGS) entry which is preliminary data.</text>
</comment>
<proteinExistence type="predicted"/>
<evidence type="ECO:0000256" key="3">
    <source>
        <dbReference type="ARBA" id="ARBA00022553"/>
    </source>
</evidence>
<dbReference type="InterPro" id="IPR045851">
    <property type="entry name" value="AMP-bd_C_sf"/>
</dbReference>
<dbReference type="PROSITE" id="PS50075">
    <property type="entry name" value="CARRIER"/>
    <property type="match status" value="3"/>
</dbReference>
<dbReference type="FunFam" id="3.40.50.12780:FF:000012">
    <property type="entry name" value="Non-ribosomal peptide synthetase"/>
    <property type="match status" value="2"/>
</dbReference>
<name>A0A5S4FIG4_9ACTN</name>
<dbReference type="Gene3D" id="3.30.559.10">
    <property type="entry name" value="Chloramphenicol acetyltransferase-like domain"/>
    <property type="match status" value="3"/>
</dbReference>
<dbReference type="CDD" id="cd05930">
    <property type="entry name" value="A_NRPS"/>
    <property type="match status" value="2"/>
</dbReference>
<keyword evidence="3" id="KW-0597">Phosphoprotein</keyword>
<dbReference type="Pfam" id="PF00668">
    <property type="entry name" value="Condensation"/>
    <property type="match status" value="3"/>
</dbReference>
<dbReference type="InterPro" id="IPR020806">
    <property type="entry name" value="PKS_PP-bd"/>
</dbReference>
<reference evidence="6 7" key="1">
    <citation type="submission" date="2019-05" db="EMBL/GenBank/DDBJ databases">
        <title>Draft genome sequence of Nonomuraea turkmeniaca DSM 43926.</title>
        <authorList>
            <person name="Saricaoglu S."/>
            <person name="Isik K."/>
        </authorList>
    </citation>
    <scope>NUCLEOTIDE SEQUENCE [LARGE SCALE GENOMIC DNA]</scope>
    <source>
        <strain evidence="6 7">DSM 43926</strain>
    </source>
</reference>
<dbReference type="EMBL" id="VCKY01000057">
    <property type="protein sequence ID" value="TMR20503.1"/>
    <property type="molecule type" value="Genomic_DNA"/>
</dbReference>
<dbReference type="Gene3D" id="3.40.50.1820">
    <property type="entry name" value="alpha/beta hydrolase"/>
    <property type="match status" value="2"/>
</dbReference>
<dbReference type="FunFam" id="1.10.1200.10:FF:000016">
    <property type="entry name" value="Non-ribosomal peptide synthase"/>
    <property type="match status" value="2"/>
</dbReference>
<dbReference type="Gene3D" id="1.10.1200.10">
    <property type="entry name" value="ACP-like"/>
    <property type="match status" value="1"/>
</dbReference>
<dbReference type="GO" id="GO:0043041">
    <property type="term" value="P:amino acid activation for nonribosomal peptide biosynthetic process"/>
    <property type="evidence" value="ECO:0007669"/>
    <property type="project" value="TreeGrafter"/>
</dbReference>
<evidence type="ECO:0000256" key="1">
    <source>
        <dbReference type="ARBA" id="ARBA00001957"/>
    </source>
</evidence>
<feature type="domain" description="Carrier" evidence="5">
    <location>
        <begin position="951"/>
        <end position="1026"/>
    </location>
</feature>
<dbReference type="InterPro" id="IPR025110">
    <property type="entry name" value="AMP-bd_C"/>
</dbReference>
<dbReference type="FunFam" id="2.30.38.10:FF:000001">
    <property type="entry name" value="Non-ribosomal peptide synthetase PvdI"/>
    <property type="match status" value="2"/>
</dbReference>